<reference evidence="1 2" key="1">
    <citation type="submission" date="2020-08" db="EMBL/GenBank/DDBJ databases">
        <title>Genomic Encyclopedia of Type Strains, Phase III (KMG-III): the genomes of soil and plant-associated and newly described type strains.</title>
        <authorList>
            <person name="Whitman W."/>
        </authorList>
    </citation>
    <scope>NUCLEOTIDE SEQUENCE [LARGE SCALE GENOMIC DNA]</scope>
    <source>
        <strain evidence="1 2">CECT 8234</strain>
    </source>
</reference>
<evidence type="ECO:0000313" key="1">
    <source>
        <dbReference type="EMBL" id="MBB3152597.1"/>
    </source>
</evidence>
<dbReference type="Proteomes" id="UP000518605">
    <property type="component" value="Unassembled WGS sequence"/>
</dbReference>
<evidence type="ECO:0000313" key="2">
    <source>
        <dbReference type="Proteomes" id="UP000518605"/>
    </source>
</evidence>
<comment type="caution">
    <text evidence="1">The sequence shown here is derived from an EMBL/GenBank/DDBJ whole genome shotgun (WGS) entry which is preliminary data.</text>
</comment>
<gene>
    <name evidence="1" type="ORF">FHS16_002647</name>
</gene>
<proteinExistence type="predicted"/>
<dbReference type="AlphaFoldDB" id="A0A7W5C7I9"/>
<protein>
    <submittedName>
        <fullName evidence="1">Uncharacterized protein</fullName>
    </submittedName>
</protein>
<dbReference type="PROSITE" id="PS51257">
    <property type="entry name" value="PROKAR_LIPOPROTEIN"/>
    <property type="match status" value="1"/>
</dbReference>
<sequence>MRGILISMLLLVSVLACYQAIAEGDAGMKRQIDGAGSSISSHIRSMSP</sequence>
<dbReference type="RefSeq" id="WP_183562659.1">
    <property type="nucleotide sequence ID" value="NZ_CBCSLB010000005.1"/>
</dbReference>
<keyword evidence="2" id="KW-1185">Reference proteome</keyword>
<organism evidence="1 2">
    <name type="scientific">Paenibacillus endophyticus</name>
    <dbReference type="NCBI Taxonomy" id="1294268"/>
    <lineage>
        <taxon>Bacteria</taxon>
        <taxon>Bacillati</taxon>
        <taxon>Bacillota</taxon>
        <taxon>Bacilli</taxon>
        <taxon>Bacillales</taxon>
        <taxon>Paenibacillaceae</taxon>
        <taxon>Paenibacillus</taxon>
    </lineage>
</organism>
<dbReference type="EMBL" id="JACHXW010000006">
    <property type="protein sequence ID" value="MBB3152597.1"/>
    <property type="molecule type" value="Genomic_DNA"/>
</dbReference>
<name>A0A7W5C7I9_9BACL</name>
<accession>A0A7W5C7I9</accession>